<dbReference type="Proteomes" id="UP001472677">
    <property type="component" value="Unassembled WGS sequence"/>
</dbReference>
<keyword evidence="2" id="KW-1185">Reference proteome</keyword>
<organism evidence="1 2">
    <name type="scientific">Hibiscus sabdariffa</name>
    <name type="common">roselle</name>
    <dbReference type="NCBI Taxonomy" id="183260"/>
    <lineage>
        <taxon>Eukaryota</taxon>
        <taxon>Viridiplantae</taxon>
        <taxon>Streptophyta</taxon>
        <taxon>Embryophyta</taxon>
        <taxon>Tracheophyta</taxon>
        <taxon>Spermatophyta</taxon>
        <taxon>Magnoliopsida</taxon>
        <taxon>eudicotyledons</taxon>
        <taxon>Gunneridae</taxon>
        <taxon>Pentapetalae</taxon>
        <taxon>rosids</taxon>
        <taxon>malvids</taxon>
        <taxon>Malvales</taxon>
        <taxon>Malvaceae</taxon>
        <taxon>Malvoideae</taxon>
        <taxon>Hibiscus</taxon>
    </lineage>
</organism>
<evidence type="ECO:0000313" key="1">
    <source>
        <dbReference type="EMBL" id="KAK8580439.1"/>
    </source>
</evidence>
<reference evidence="1 2" key="1">
    <citation type="journal article" date="2024" name="G3 (Bethesda)">
        <title>Genome assembly of Hibiscus sabdariffa L. provides insights into metabolisms of medicinal natural products.</title>
        <authorList>
            <person name="Kim T."/>
        </authorList>
    </citation>
    <scope>NUCLEOTIDE SEQUENCE [LARGE SCALE GENOMIC DNA]</scope>
    <source>
        <strain evidence="1">TK-2024</strain>
        <tissue evidence="1">Old leaves</tissue>
    </source>
</reference>
<dbReference type="EMBL" id="JBBPBM010000006">
    <property type="protein sequence ID" value="KAK8580439.1"/>
    <property type="molecule type" value="Genomic_DNA"/>
</dbReference>
<comment type="caution">
    <text evidence="1">The sequence shown here is derived from an EMBL/GenBank/DDBJ whole genome shotgun (WGS) entry which is preliminary data.</text>
</comment>
<sequence>MLPFVNCNRLTPMPVFYQLSRSVEECYFVNENDAEAKQVSIVSADAKRVLCTGKLLLPADGDPSGRCKDMGI</sequence>
<name>A0ABR2FHM7_9ROSI</name>
<evidence type="ECO:0000313" key="2">
    <source>
        <dbReference type="Proteomes" id="UP001472677"/>
    </source>
</evidence>
<proteinExistence type="predicted"/>
<gene>
    <name evidence="1" type="ORF">V6N12_070713</name>
</gene>
<accession>A0ABR2FHM7</accession>
<protein>
    <submittedName>
        <fullName evidence="1">Uncharacterized protein</fullName>
    </submittedName>
</protein>